<keyword evidence="2" id="KW-1185">Reference proteome</keyword>
<dbReference type="Gene3D" id="3.90.550.10">
    <property type="entry name" value="Spore Coat Polysaccharide Biosynthesis Protein SpsA, Chain A"/>
    <property type="match status" value="1"/>
</dbReference>
<dbReference type="GO" id="GO:0016740">
    <property type="term" value="F:transferase activity"/>
    <property type="evidence" value="ECO:0007669"/>
    <property type="project" value="UniProtKB-KW"/>
</dbReference>
<proteinExistence type="predicted"/>
<protein>
    <submittedName>
        <fullName evidence="1">Glycosyl transferase</fullName>
    </submittedName>
</protein>
<evidence type="ECO:0000313" key="1">
    <source>
        <dbReference type="EMBL" id="MEX0405105.1"/>
    </source>
</evidence>
<dbReference type="Proteomes" id="UP001556692">
    <property type="component" value="Unassembled WGS sequence"/>
</dbReference>
<keyword evidence="1" id="KW-0808">Transferase</keyword>
<reference evidence="1 2" key="1">
    <citation type="submission" date="2024-05" db="EMBL/GenBank/DDBJ databases">
        <authorList>
            <person name="Jiang F."/>
        </authorList>
    </citation>
    <scope>NUCLEOTIDE SEQUENCE [LARGE SCALE GENOMIC DNA]</scope>
    <source>
        <strain evidence="1 2">LZ166</strain>
    </source>
</reference>
<comment type="caution">
    <text evidence="1">The sequence shown here is derived from an EMBL/GenBank/DDBJ whole genome shotgun (WGS) entry which is preliminary data.</text>
</comment>
<dbReference type="EMBL" id="JBDPGJ010000001">
    <property type="protein sequence ID" value="MEX0405105.1"/>
    <property type="molecule type" value="Genomic_DNA"/>
</dbReference>
<dbReference type="InterPro" id="IPR029044">
    <property type="entry name" value="Nucleotide-diphossugar_trans"/>
</dbReference>
<dbReference type="SUPFAM" id="SSF53448">
    <property type="entry name" value="Nucleotide-diphospho-sugar transferases"/>
    <property type="match status" value="1"/>
</dbReference>
<evidence type="ECO:0000313" key="2">
    <source>
        <dbReference type="Proteomes" id="UP001556692"/>
    </source>
</evidence>
<sequence length="406" mass="45272">MSDFHQTSAVTTLHNLTRRTVEELEGDLLAFSRNRPITLILPSLFSELEGDALPAILTELARVPYLTQIIIGLDRADRLQFEHAREFFSVLPQNHRILWNDGPRLRAVDDRLAEAGLAPSEPGKGRNVWYCLGYALAAQQTDVVAIHDCDITTYSRDLLARLVYPVANPSFRYVFSKGYYSRIAGGTINGRVSRLLVTPLLQALAMTVGPHSYIDYLSAFRYPLSGEFAMRVGVVPDIRIPTDWGLEIGVLSELRRNASTRAICQVDIADVYDHKHQDLSQDDPQKGLSRMATDITKAIFRKLATEGVIFSAGTLRSVKATYFRIALDLIESYHADAVMNGLSLDRHKEEQAVELFARNITAAGEIFLENPSETPFIPNWRRVNAAFPGILSDLAAAVEKDARGED</sequence>
<gene>
    <name evidence="1" type="ORF">ABGN05_05445</name>
</gene>
<organism evidence="1 2">
    <name type="scientific">Aquibium pacificus</name>
    <dbReference type="NCBI Taxonomy" id="3153579"/>
    <lineage>
        <taxon>Bacteria</taxon>
        <taxon>Pseudomonadati</taxon>
        <taxon>Pseudomonadota</taxon>
        <taxon>Alphaproteobacteria</taxon>
        <taxon>Hyphomicrobiales</taxon>
        <taxon>Phyllobacteriaceae</taxon>
        <taxon>Aquibium</taxon>
    </lineage>
</organism>
<name>A0ABV3SEB8_9HYPH</name>
<dbReference type="RefSeq" id="WP_367952957.1">
    <property type="nucleotide sequence ID" value="NZ_JBDPGJ010000001.1"/>
</dbReference>
<accession>A0ABV3SEB8</accession>